<keyword evidence="3" id="KW-1185">Reference proteome</keyword>
<accession>A0A0C5WLT0</accession>
<feature type="transmembrane region" description="Helical" evidence="1">
    <location>
        <begin position="12"/>
        <end position="29"/>
    </location>
</feature>
<keyword evidence="1" id="KW-0472">Membrane</keyword>
<dbReference type="Proteomes" id="UP000032303">
    <property type="component" value="Chromosome 1"/>
</dbReference>
<dbReference type="KEGG" id="pgb:H744_1c1044"/>
<organism evidence="2 3">
    <name type="scientific">Photobacterium gaetbulicola Gung47</name>
    <dbReference type="NCBI Taxonomy" id="658445"/>
    <lineage>
        <taxon>Bacteria</taxon>
        <taxon>Pseudomonadati</taxon>
        <taxon>Pseudomonadota</taxon>
        <taxon>Gammaproteobacteria</taxon>
        <taxon>Vibrionales</taxon>
        <taxon>Vibrionaceae</taxon>
        <taxon>Photobacterium</taxon>
    </lineage>
</organism>
<evidence type="ECO:0000313" key="2">
    <source>
        <dbReference type="EMBL" id="AJR06069.1"/>
    </source>
</evidence>
<evidence type="ECO:0000313" key="3">
    <source>
        <dbReference type="Proteomes" id="UP000032303"/>
    </source>
</evidence>
<dbReference type="AlphaFoldDB" id="A0A0C5WLT0"/>
<dbReference type="InterPro" id="IPR019690">
    <property type="entry name" value="DUF2569"/>
</dbReference>
<dbReference type="STRING" id="658445.H744_1c1044"/>
<feature type="transmembrane region" description="Helical" evidence="1">
    <location>
        <begin position="66"/>
        <end position="84"/>
    </location>
</feature>
<keyword evidence="1" id="KW-1133">Transmembrane helix</keyword>
<evidence type="ECO:0000256" key="1">
    <source>
        <dbReference type="SAM" id="Phobius"/>
    </source>
</evidence>
<dbReference type="EMBL" id="CP005973">
    <property type="protein sequence ID" value="AJR06069.1"/>
    <property type="molecule type" value="Genomic_DNA"/>
</dbReference>
<dbReference type="PATRIC" id="fig|658445.3.peg.1127"/>
<feature type="transmembrane region" description="Helical" evidence="1">
    <location>
        <begin position="164"/>
        <end position="185"/>
    </location>
</feature>
<dbReference type="Pfam" id="PF10754">
    <property type="entry name" value="DUF2569"/>
    <property type="match status" value="1"/>
</dbReference>
<gene>
    <name evidence="2" type="ORF">H744_1c1044</name>
</gene>
<feature type="transmembrane region" description="Helical" evidence="1">
    <location>
        <begin position="93"/>
        <end position="113"/>
    </location>
</feature>
<sequence length="315" mass="36010">MTKSEVKGLSGWLAVIALGVLVSPIRLLGELFKFSSLIKEGNVGYLAAEASPGYIEWYRELIYCEIFVNLFSLTVCIYMVYLFFSKSKHFPKIYIFMAFFTPIMQSVDAYAVKSIMSPIILPDELTKGIFLSLITIVIWVPYMLMSKRVKNTFVEEKSIKHYSVTFAILFLFVFQPGAVYFSLLLPSEVSAAAINQNKLPFSEDRLIEYKESLRKLSEVNNKKLPVMIDSETRLDSSWMLDNVYEYRYTLVNLEAEEVDVDSFDHHMTAVIAKASCNDEFVRNLFLNNIEVRFSYYGSNGNIVSSFVFDGSNCEA</sequence>
<feature type="transmembrane region" description="Helical" evidence="1">
    <location>
        <begin position="125"/>
        <end position="144"/>
    </location>
</feature>
<reference evidence="2 3" key="1">
    <citation type="submission" date="2013-05" db="EMBL/GenBank/DDBJ databases">
        <title>Complete genome sequence of the lipase-producing bacterium Photobacterium gaetbulicola Gung47.</title>
        <authorList>
            <person name="Kim Y.-O."/>
        </authorList>
    </citation>
    <scope>NUCLEOTIDE SEQUENCE [LARGE SCALE GENOMIC DNA]</scope>
    <source>
        <strain evidence="2 3">Gung47</strain>
    </source>
</reference>
<proteinExistence type="predicted"/>
<protein>
    <submittedName>
        <fullName evidence="2">Uncharacterized protein</fullName>
    </submittedName>
</protein>
<keyword evidence="1" id="KW-0812">Transmembrane</keyword>
<dbReference type="HOGENOM" id="CLU_882364_0_0_6"/>
<name>A0A0C5WLT0_9GAMM</name>